<sequence>MACEQAFAHVGMCRFDSGCKTSVEHSCLVQNRVLKHSFLKLEFLDRLLSAVVEQNRYVAERQGFGQIFKADLITPADGRGRNVIAATSHTLRDAQNMQIRTVQSHKEKHDVITQRLGSLQHTERLVTAQRRFINDVGTRYESLIKAKDSLTTCGQLFSRGIDGIQFPRDLVGIDEEARELAGFVERGFSGAIRSGENDKLRPITRRHGVPHLGKP</sequence>
<reference evidence="2 3" key="1">
    <citation type="journal article" date="2017" name="Antonie Van Leeuwenhoek">
        <title>Rhizobium rhizosphaerae sp. nov., a novel species isolated from rice rhizosphere.</title>
        <authorList>
            <person name="Zhao J.J."/>
            <person name="Zhang J."/>
            <person name="Zhang R.J."/>
            <person name="Zhang C.W."/>
            <person name="Yin H.Q."/>
            <person name="Zhang X.X."/>
        </authorList>
    </citation>
    <scope>NUCLEOTIDE SEQUENCE [LARGE SCALE GENOMIC DNA]</scope>
    <source>
        <strain evidence="2 3">RD15</strain>
    </source>
</reference>
<evidence type="ECO:0000313" key="3">
    <source>
        <dbReference type="Proteomes" id="UP000192652"/>
    </source>
</evidence>
<accession>A0ABX3PJM5</accession>
<feature type="compositionally biased region" description="Basic residues" evidence="1">
    <location>
        <begin position="202"/>
        <end position="215"/>
    </location>
</feature>
<evidence type="ECO:0000313" key="2">
    <source>
        <dbReference type="EMBL" id="OQP88341.1"/>
    </source>
</evidence>
<dbReference type="EMBL" id="MSPX01000001">
    <property type="protein sequence ID" value="OQP88341.1"/>
    <property type="molecule type" value="Genomic_DNA"/>
</dbReference>
<evidence type="ECO:0000256" key="1">
    <source>
        <dbReference type="SAM" id="MobiDB-lite"/>
    </source>
</evidence>
<organism evidence="2 3">
    <name type="scientific">Xaviernesmea rhizosphaerae</name>
    <dbReference type="NCBI Taxonomy" id="1672749"/>
    <lineage>
        <taxon>Bacteria</taxon>
        <taxon>Pseudomonadati</taxon>
        <taxon>Pseudomonadota</taxon>
        <taxon>Alphaproteobacteria</taxon>
        <taxon>Hyphomicrobiales</taxon>
        <taxon>Rhizobiaceae</taxon>
        <taxon>Rhizobium/Agrobacterium group</taxon>
        <taxon>Xaviernesmea</taxon>
    </lineage>
</organism>
<dbReference type="RefSeq" id="WP_081173447.1">
    <property type="nucleotide sequence ID" value="NZ_MSPX01000001.1"/>
</dbReference>
<proteinExistence type="predicted"/>
<gene>
    <name evidence="2" type="ORF">BTR14_02580</name>
</gene>
<comment type="caution">
    <text evidence="2">The sequence shown here is derived from an EMBL/GenBank/DDBJ whole genome shotgun (WGS) entry which is preliminary data.</text>
</comment>
<name>A0ABX3PJM5_9HYPH</name>
<keyword evidence="3" id="KW-1185">Reference proteome</keyword>
<feature type="region of interest" description="Disordered" evidence="1">
    <location>
        <begin position="194"/>
        <end position="215"/>
    </location>
</feature>
<protein>
    <submittedName>
        <fullName evidence="2">Uncharacterized protein</fullName>
    </submittedName>
</protein>
<dbReference type="Proteomes" id="UP000192652">
    <property type="component" value="Unassembled WGS sequence"/>
</dbReference>